<feature type="region of interest" description="Disordered" evidence="3">
    <location>
        <begin position="485"/>
        <end position="542"/>
    </location>
</feature>
<dbReference type="SUPFAM" id="SSF48065">
    <property type="entry name" value="DBL homology domain (DH-domain)"/>
    <property type="match status" value="1"/>
</dbReference>
<gene>
    <name evidence="5" type="ORF">P8C59_007482</name>
</gene>
<feature type="region of interest" description="Disordered" evidence="3">
    <location>
        <begin position="439"/>
        <end position="468"/>
    </location>
</feature>
<dbReference type="Pfam" id="PF00621">
    <property type="entry name" value="RhoGEF"/>
    <property type="match status" value="1"/>
</dbReference>
<dbReference type="InterPro" id="IPR000219">
    <property type="entry name" value="DH_dom"/>
</dbReference>
<dbReference type="CDD" id="cd00160">
    <property type="entry name" value="RhoGEF"/>
    <property type="match status" value="1"/>
</dbReference>
<dbReference type="SUPFAM" id="SSF103657">
    <property type="entry name" value="BAR/IMD domain-like"/>
    <property type="match status" value="1"/>
</dbReference>
<dbReference type="GO" id="GO:0031991">
    <property type="term" value="P:regulation of actomyosin contractile ring contraction"/>
    <property type="evidence" value="ECO:0007669"/>
    <property type="project" value="TreeGrafter"/>
</dbReference>
<feature type="compositionally biased region" description="Polar residues" evidence="3">
    <location>
        <begin position="1"/>
        <end position="20"/>
    </location>
</feature>
<feature type="region of interest" description="Disordered" evidence="3">
    <location>
        <begin position="1400"/>
        <end position="1420"/>
    </location>
</feature>
<dbReference type="InterPro" id="IPR035899">
    <property type="entry name" value="DBL_dom_sf"/>
</dbReference>
<dbReference type="InterPro" id="IPR051492">
    <property type="entry name" value="Dynamin-Rho_GEF"/>
</dbReference>
<keyword evidence="1" id="KW-0344">Guanine-nucleotide releasing factor</keyword>
<evidence type="ECO:0000313" key="6">
    <source>
        <dbReference type="Proteomes" id="UP001217918"/>
    </source>
</evidence>
<sequence length="1497" mass="163686">MRAVDQSQSTCKAGAPSSSKGPEASRRWKLSVGPIDFAKRRETIKLAYSKTILERQAQEARDAAAEKGKREREMINARRKPETEISAEEVEAIGTHSTAPAADQASDGSVHDGSIQAQSAPRERVVHAEPLRIVTNVLGHGSAVAGPLKGLESPMLGIPGSFPALLSPRREEVDMPIPRSATSTTSMATEFDVEPQTEPPTQTATATTVETLSMTVKEPQPVATEREDGRPAPHRRSSYHSPFDMEEMSDDNASIRIALDTSAEQPSARPTPSRGELGAETQPKPASEAEPEIGHQVEADPGPELERAIPATSHEEYEARPYAYTSSTYETTVTILGPETDFRPSHSKGHVGVTTPETNELETIAETREAAVPAERLPADVELAEAAPARYAPQPHNAEQEPAAAPEERLENPEEFYVGPTLHDNVAALREATLALSDGDTSCDAPLSSAECQKTPDTSHSLTVPPLLSPANRLSQLSAWTDFSLESSDGRGTSARGSVVYLQEPEIREQSSMKSTQSRESSLQERHDAEASPLDSTGTIDADKPLISDAYLAQHRLPELNTGGGFAVPYCSTGHLRTSSSLSRSLLPSHAPPPPPPPPSSEGYVADEDVYNLDTRRSSFVRSQDGEDDDDRGPQSSSHSTAASVSVQHSELPSTAPSERNMSMSESQEPSEKERKRLQQRQLVIRELIDTEAIFIRDMTVVEEIYKGTAEACPNLDDKTVKLIFRNSDDVIAFHTVILAQLKEGVATVYAPKGRKLPLLRGDSVRDQDAESVTGNSVHAGSVKAELRDENDRMTMIGCAFIENIDKLKAVHETYLRSSDQSTKRLLQIQEDPTVKVWLDECNEVAKDLTSAWNLDSLLIKPMQRITKYPDLLTHLLKYTPDDHPDREPLMQSRTMIMDAIDEINKAKKNFELVGQIVSSRKRKDSDVRLGLARAFGKRVDKLQASKGPPEDEVYLKHQERFGDDYLRLQVVLRDVEYYTRTISAYVHEFLQYLSSIELVMRLQPSKEYAHIESKWVQFNVSMRDMEKVALERHLSDIRRHVIEPFEQVIRCYANPSEAMRKRAKRRVDYEKYVQLKAGNKKIDKQLAELNEQYEALNETLKKELPRLSALTAQVGNICLGKFVSIQTDWFRIWQAKMKMPLQDAVEHVPEVPDIVSAFQRDFRDVEEAALAMPILNPLSTVPSSVMGRTSSSQQSILTTTTTDDAASTFSKGARSVGRSEGLSVSSSVHGTPRGRGLSVTSDYVPSLPTPDFLKRHSAGFAFTTTTAMSSPNMGSGGGFGVSHGNGNGMLSSPGHYYRDYHNGTNGGANAPDVGVAGSAAGGAGGGGFSRLHPRPGSIRSYESSAVASAAGTSTTTRKSSESATPYRRDSNPYHLPGGGADGGGGRRFSGLFHSALPLPEGGAAGTEEGGSQRASSRERGAGGARYNVLWLAASLFEFNIETTKHEAGYPYLTYQAGEIFDVIAEKGELWLAKNQDDRSETVGWIWSKHFAKLADP</sequence>
<feature type="compositionally biased region" description="Polar residues" evidence="3">
    <location>
        <begin position="512"/>
        <end position="521"/>
    </location>
</feature>
<feature type="region of interest" description="Disordered" evidence="3">
    <location>
        <begin position="178"/>
        <end position="323"/>
    </location>
</feature>
<feature type="compositionally biased region" description="Low complexity" evidence="3">
    <location>
        <begin position="1190"/>
        <end position="1211"/>
    </location>
</feature>
<feature type="compositionally biased region" description="Polar residues" evidence="3">
    <location>
        <begin position="450"/>
        <end position="462"/>
    </location>
</feature>
<evidence type="ECO:0000259" key="4">
    <source>
        <dbReference type="PROSITE" id="PS50010"/>
    </source>
</evidence>
<dbReference type="Gene3D" id="1.20.1270.60">
    <property type="entry name" value="Arfaptin homology (AH) domain/BAR domain"/>
    <property type="match status" value="1"/>
</dbReference>
<feature type="compositionally biased region" description="Low complexity" evidence="3">
    <location>
        <begin position="1344"/>
        <end position="1358"/>
    </location>
</feature>
<proteinExistence type="predicted"/>
<dbReference type="EMBL" id="JAQQPM010000006">
    <property type="protein sequence ID" value="KAK2073184.1"/>
    <property type="molecule type" value="Genomic_DNA"/>
</dbReference>
<dbReference type="GO" id="GO:0005737">
    <property type="term" value="C:cytoplasm"/>
    <property type="evidence" value="ECO:0007669"/>
    <property type="project" value="InterPro"/>
</dbReference>
<dbReference type="Gene3D" id="1.20.900.10">
    <property type="entry name" value="Dbl homology (DH) domain"/>
    <property type="match status" value="1"/>
</dbReference>
<dbReference type="SMART" id="SM00325">
    <property type="entry name" value="RhoGEF"/>
    <property type="match status" value="1"/>
</dbReference>
<keyword evidence="2" id="KW-0175">Coiled coil</keyword>
<accession>A0AAD9MDL0</accession>
<evidence type="ECO:0000256" key="1">
    <source>
        <dbReference type="ARBA" id="ARBA00022658"/>
    </source>
</evidence>
<dbReference type="InterPro" id="IPR004148">
    <property type="entry name" value="BAR_dom"/>
</dbReference>
<feature type="region of interest" description="Disordered" evidence="3">
    <location>
        <begin position="1186"/>
        <end position="1243"/>
    </location>
</feature>
<dbReference type="PROSITE" id="PS50010">
    <property type="entry name" value="DH_2"/>
    <property type="match status" value="1"/>
</dbReference>
<dbReference type="Proteomes" id="UP001217918">
    <property type="component" value="Unassembled WGS sequence"/>
</dbReference>
<evidence type="ECO:0000256" key="3">
    <source>
        <dbReference type="SAM" id="MobiDB-lite"/>
    </source>
</evidence>
<feature type="domain" description="DH" evidence="4">
    <location>
        <begin position="680"/>
        <end position="907"/>
    </location>
</feature>
<feature type="compositionally biased region" description="Polar residues" evidence="3">
    <location>
        <begin position="651"/>
        <end position="668"/>
    </location>
</feature>
<feature type="region of interest" description="Disordered" evidence="3">
    <location>
        <begin position="338"/>
        <end position="361"/>
    </location>
</feature>
<feature type="compositionally biased region" description="Low complexity" evidence="3">
    <location>
        <begin position="194"/>
        <end position="211"/>
    </location>
</feature>
<feature type="region of interest" description="Disordered" evidence="3">
    <location>
        <begin position="581"/>
        <end position="605"/>
    </location>
</feature>
<feature type="compositionally biased region" description="Pro residues" evidence="3">
    <location>
        <begin position="590"/>
        <end position="600"/>
    </location>
</feature>
<dbReference type="GO" id="GO:0005085">
    <property type="term" value="F:guanyl-nucleotide exchange factor activity"/>
    <property type="evidence" value="ECO:0007669"/>
    <property type="project" value="UniProtKB-KW"/>
</dbReference>
<feature type="compositionally biased region" description="Basic and acidic residues" evidence="3">
    <location>
        <begin position="55"/>
        <end position="83"/>
    </location>
</feature>
<organism evidence="5 6">
    <name type="scientific">Phyllachora maydis</name>
    <dbReference type="NCBI Taxonomy" id="1825666"/>
    <lineage>
        <taxon>Eukaryota</taxon>
        <taxon>Fungi</taxon>
        <taxon>Dikarya</taxon>
        <taxon>Ascomycota</taxon>
        <taxon>Pezizomycotina</taxon>
        <taxon>Sordariomycetes</taxon>
        <taxon>Sordariomycetidae</taxon>
        <taxon>Phyllachorales</taxon>
        <taxon>Phyllachoraceae</taxon>
        <taxon>Phyllachora</taxon>
    </lineage>
</organism>
<protein>
    <recommendedName>
        <fullName evidence="4">DH domain-containing protein</fullName>
    </recommendedName>
</protein>
<comment type="caution">
    <text evidence="5">The sequence shown here is derived from an EMBL/GenBank/DDBJ whole genome shotgun (WGS) entry which is preliminary data.</text>
</comment>
<dbReference type="CDD" id="cd07589">
    <property type="entry name" value="BAR_DNMBP"/>
    <property type="match status" value="1"/>
</dbReference>
<dbReference type="InterPro" id="IPR027267">
    <property type="entry name" value="AH/BAR_dom_sf"/>
</dbReference>
<feature type="region of interest" description="Disordered" evidence="3">
    <location>
        <begin position="55"/>
        <end position="123"/>
    </location>
</feature>
<keyword evidence="6" id="KW-1185">Reference proteome</keyword>
<reference evidence="5" key="1">
    <citation type="journal article" date="2023" name="Mol. Plant Microbe Interact.">
        <title>Elucidating the Obligate Nature and Biological Capacity of an Invasive Fungal Corn Pathogen.</title>
        <authorList>
            <person name="MacCready J.S."/>
            <person name="Roggenkamp E.M."/>
            <person name="Gdanetz K."/>
            <person name="Chilvers M.I."/>
        </authorList>
    </citation>
    <scope>NUCLEOTIDE SEQUENCE</scope>
    <source>
        <strain evidence="5">PM02</strain>
    </source>
</reference>
<feature type="region of interest" description="Disordered" evidence="3">
    <location>
        <begin position="1"/>
        <end position="29"/>
    </location>
</feature>
<evidence type="ECO:0000313" key="5">
    <source>
        <dbReference type="EMBL" id="KAK2073184.1"/>
    </source>
</evidence>
<name>A0AAD9MDL0_9PEZI</name>
<feature type="region of interest" description="Disordered" evidence="3">
    <location>
        <begin position="619"/>
        <end position="678"/>
    </location>
</feature>
<feature type="compositionally biased region" description="Low complexity" evidence="3">
    <location>
        <begin position="392"/>
        <end position="405"/>
    </location>
</feature>
<dbReference type="PANTHER" id="PTHR22834:SF20">
    <property type="entry name" value="SH3 DOMAIN-CONTAINING PROTEIN"/>
    <property type="match status" value="1"/>
</dbReference>
<dbReference type="Pfam" id="PF03114">
    <property type="entry name" value="BAR"/>
    <property type="match status" value="1"/>
</dbReference>
<feature type="compositionally biased region" description="Gly residues" evidence="3">
    <location>
        <begin position="1377"/>
        <end position="1387"/>
    </location>
</feature>
<feature type="region of interest" description="Disordered" evidence="3">
    <location>
        <begin position="390"/>
        <end position="410"/>
    </location>
</feature>
<dbReference type="PANTHER" id="PTHR22834">
    <property type="entry name" value="NUCLEAR FUSION PROTEIN FUS2"/>
    <property type="match status" value="1"/>
</dbReference>
<feature type="region of interest" description="Disordered" evidence="3">
    <location>
        <begin position="1327"/>
        <end position="1387"/>
    </location>
</feature>
<evidence type="ECO:0000256" key="2">
    <source>
        <dbReference type="SAM" id="Coils"/>
    </source>
</evidence>
<dbReference type="GO" id="GO:0032955">
    <property type="term" value="P:regulation of division septum assembly"/>
    <property type="evidence" value="ECO:0007669"/>
    <property type="project" value="TreeGrafter"/>
</dbReference>
<feature type="coiled-coil region" evidence="2">
    <location>
        <begin position="1073"/>
        <end position="1111"/>
    </location>
</feature>
<feature type="compositionally biased region" description="Low complexity" evidence="3">
    <location>
        <begin position="635"/>
        <end position="650"/>
    </location>
</feature>